<name>A0A813J0X0_POLGL</name>
<feature type="non-terminal residue" evidence="3">
    <location>
        <position position="1"/>
    </location>
</feature>
<evidence type="ECO:0008006" key="5">
    <source>
        <dbReference type="Google" id="ProtNLM"/>
    </source>
</evidence>
<proteinExistence type="predicted"/>
<accession>A0A813J0X0</accession>
<dbReference type="InterPro" id="IPR050374">
    <property type="entry name" value="RRT5_SRSF_SR"/>
</dbReference>
<feature type="compositionally biased region" description="Basic and acidic residues" evidence="2">
    <location>
        <begin position="43"/>
        <end position="52"/>
    </location>
</feature>
<sequence>TFMASQPFSAFGAASERKASSYRAPARPSVAPHLLQSTSVENAIRHGGEGSKRAARALNLQARASDHGKYLGPDPLQPPSKRQRTKHRLQASAREAEGEVRMGSPEEASRALEQLNGSLLHGSRIRVVPDRESHDGTKVRVFDLPSGFPWQELKTLFTQCGTVRFASAAPSHLQTTADQTVKKKSPRLEYRTTHQKLLEADHAVAVPLLDLPNDL</sequence>
<feature type="region of interest" description="Disordered" evidence="2">
    <location>
        <begin position="1"/>
        <end position="106"/>
    </location>
</feature>
<dbReference type="EMBL" id="CAJNNW010019157">
    <property type="protein sequence ID" value="CAE8664041.1"/>
    <property type="molecule type" value="Genomic_DNA"/>
</dbReference>
<dbReference type="GO" id="GO:0003729">
    <property type="term" value="F:mRNA binding"/>
    <property type="evidence" value="ECO:0007669"/>
    <property type="project" value="TreeGrafter"/>
</dbReference>
<dbReference type="Gene3D" id="3.30.70.330">
    <property type="match status" value="2"/>
</dbReference>
<dbReference type="AlphaFoldDB" id="A0A813J0X0"/>
<protein>
    <recommendedName>
        <fullName evidence="5">RRM domain-containing protein</fullName>
    </recommendedName>
</protein>
<dbReference type="GO" id="GO:0005737">
    <property type="term" value="C:cytoplasm"/>
    <property type="evidence" value="ECO:0007669"/>
    <property type="project" value="TreeGrafter"/>
</dbReference>
<dbReference type="InterPro" id="IPR012677">
    <property type="entry name" value="Nucleotide-bd_a/b_plait_sf"/>
</dbReference>
<evidence type="ECO:0000256" key="1">
    <source>
        <dbReference type="ARBA" id="ARBA00022884"/>
    </source>
</evidence>
<evidence type="ECO:0000256" key="2">
    <source>
        <dbReference type="SAM" id="MobiDB-lite"/>
    </source>
</evidence>
<comment type="caution">
    <text evidence="3">The sequence shown here is derived from an EMBL/GenBank/DDBJ whole genome shotgun (WGS) entry which is preliminary data.</text>
</comment>
<evidence type="ECO:0000313" key="4">
    <source>
        <dbReference type="Proteomes" id="UP000626109"/>
    </source>
</evidence>
<evidence type="ECO:0000313" key="3">
    <source>
        <dbReference type="EMBL" id="CAE8664041.1"/>
    </source>
</evidence>
<reference evidence="3" key="1">
    <citation type="submission" date="2021-02" db="EMBL/GenBank/DDBJ databases">
        <authorList>
            <person name="Dougan E. K."/>
            <person name="Rhodes N."/>
            <person name="Thang M."/>
            <person name="Chan C."/>
        </authorList>
    </citation>
    <scope>NUCLEOTIDE SEQUENCE</scope>
</reference>
<feature type="non-terminal residue" evidence="3">
    <location>
        <position position="215"/>
    </location>
</feature>
<gene>
    <name evidence="3" type="ORF">PGLA2088_LOCUS15466</name>
</gene>
<dbReference type="Proteomes" id="UP000626109">
    <property type="component" value="Unassembled WGS sequence"/>
</dbReference>
<keyword evidence="1" id="KW-0694">RNA-binding</keyword>
<organism evidence="3 4">
    <name type="scientific">Polarella glacialis</name>
    <name type="common">Dinoflagellate</name>
    <dbReference type="NCBI Taxonomy" id="89957"/>
    <lineage>
        <taxon>Eukaryota</taxon>
        <taxon>Sar</taxon>
        <taxon>Alveolata</taxon>
        <taxon>Dinophyceae</taxon>
        <taxon>Suessiales</taxon>
        <taxon>Suessiaceae</taxon>
        <taxon>Polarella</taxon>
    </lineage>
</organism>
<dbReference type="PANTHER" id="PTHR23003">
    <property type="entry name" value="RNA RECOGNITION MOTIF RRM DOMAIN CONTAINING PROTEIN"/>
    <property type="match status" value="1"/>
</dbReference>
<dbReference type="InterPro" id="IPR035979">
    <property type="entry name" value="RBD_domain_sf"/>
</dbReference>
<dbReference type="GO" id="GO:0005634">
    <property type="term" value="C:nucleus"/>
    <property type="evidence" value="ECO:0007669"/>
    <property type="project" value="TreeGrafter"/>
</dbReference>
<dbReference type="SUPFAM" id="SSF54928">
    <property type="entry name" value="RNA-binding domain, RBD"/>
    <property type="match status" value="1"/>
</dbReference>